<feature type="compositionally biased region" description="Polar residues" evidence="1">
    <location>
        <begin position="250"/>
        <end position="260"/>
    </location>
</feature>
<dbReference type="AlphaFoldDB" id="A0A515DBK0"/>
<reference evidence="2 3" key="1">
    <citation type="submission" date="2019-01" db="EMBL/GenBank/DDBJ databases">
        <title>Genomic insights into a novel species Rhodoferax sp.</title>
        <authorList>
            <person name="Jin L."/>
        </authorList>
    </citation>
    <scope>NUCLEOTIDE SEQUENCE [LARGE SCALE GENOMIC DNA]</scope>
    <source>
        <strain evidence="2 3">CHu59-6-5</strain>
    </source>
</reference>
<name>A0A515DBK0_9BURK</name>
<dbReference type="Proteomes" id="UP000316798">
    <property type="component" value="Chromosome"/>
</dbReference>
<feature type="region of interest" description="Disordered" evidence="1">
    <location>
        <begin position="238"/>
        <end position="260"/>
    </location>
</feature>
<keyword evidence="3" id="KW-1185">Reference proteome</keyword>
<organism evidence="2 3">
    <name type="scientific">Rhodoferax sediminis</name>
    <dbReference type="NCBI Taxonomy" id="2509614"/>
    <lineage>
        <taxon>Bacteria</taxon>
        <taxon>Pseudomonadati</taxon>
        <taxon>Pseudomonadota</taxon>
        <taxon>Betaproteobacteria</taxon>
        <taxon>Burkholderiales</taxon>
        <taxon>Comamonadaceae</taxon>
        <taxon>Rhodoferax</taxon>
    </lineage>
</organism>
<proteinExistence type="predicted"/>
<dbReference type="EMBL" id="CP035503">
    <property type="protein sequence ID" value="QDL37766.1"/>
    <property type="molecule type" value="Genomic_DNA"/>
</dbReference>
<dbReference type="OrthoDB" id="8905924at2"/>
<dbReference type="RefSeq" id="WP_142819156.1">
    <property type="nucleotide sequence ID" value="NZ_CP035503.1"/>
</dbReference>
<gene>
    <name evidence="2" type="ORF">EUB48_11155</name>
</gene>
<protein>
    <submittedName>
        <fullName evidence="2">Uncharacterized protein</fullName>
    </submittedName>
</protein>
<evidence type="ECO:0000313" key="2">
    <source>
        <dbReference type="EMBL" id="QDL37766.1"/>
    </source>
</evidence>
<dbReference type="KEGG" id="rhf:EUB48_11155"/>
<sequence>MIEKNAAPKIRSDGPGSLVMEVSAGKKQTYKLNTHRTMYLYVQELQLCHEMGLACNGLVCKEEGCVFSTGNGKPGSAPDPSFYVRGKATLGGGSISVMGAPGTKSREFSIGFNAFDEEVRKQRQALALKQGTTARYTHVTLGYIHRQPEIDNNDWFVECELAADTLRAISSAVSSGTLRAMTLGLAMRGVYSDDWSRPSALTDWFLKPNPKDSGTDAPQMAHGDITRLSFDLASIDLHRPSEEDPEQNEFQDTSLTMMTA</sequence>
<evidence type="ECO:0000313" key="3">
    <source>
        <dbReference type="Proteomes" id="UP000316798"/>
    </source>
</evidence>
<accession>A0A515DBK0</accession>
<evidence type="ECO:0000256" key="1">
    <source>
        <dbReference type="SAM" id="MobiDB-lite"/>
    </source>
</evidence>